<evidence type="ECO:0000313" key="2">
    <source>
        <dbReference type="Proteomes" id="UP000199310"/>
    </source>
</evidence>
<dbReference type="OrthoDB" id="9762853at2"/>
<dbReference type="EMBL" id="FOJG01000002">
    <property type="protein sequence ID" value="SEW51388.1"/>
    <property type="molecule type" value="Genomic_DNA"/>
</dbReference>
<sequence>MIVHPFQYEPGISQRNRQLPALDAASAPIDGRKLADLLHYFVQMAPQVNYYQYQGATLISDWQPFFRNSLPFLLAQLAKTNTSQLNDDFEGYVKQVYAHPVKDTIQLLIDFLYYDVIVPVAQWQVSFHGTGLAMERKIEAIIQQKLRTPLSRFIQFTNGAVKHFCVRPLDLSEIKNNDIWNIDPVFSYLEWNESFQYAATSREKALLLLQAYQSVFQPFIDAVAAIAALAPDSIAESLQPLNETYKQQHTPHLGLLFAFLYLFGHTQEQLNGFTQKHLDFFFQRVLGLVPKPLTPDQAHVVFELQQPFPQYLLPKGTSLRDGKDKNKSDVLFQLADEIVVDNAIISSLRTLYVNPLTAFRKKQQNGQTLCYEKDFIEGVYIATQANMADGVSKPFQDGAPKNWFTAGSRYSKFIAPGKTQPVQHPYARLGFMLASPVLLLQEGTRKITVNIDCIIIPETGNCPTSPEGVLLFDNGYLNELQKVLSNTYIFLSDDLIAQAEQMGVNSDSIGTLRDTLSKTEFAGDGARAVLIDGNPDHATQLNIINNLPAAVKVLFKKRKVFQLFFSGEKEWIAPPELAVISIAKTAPGYKLTLVVTLPPEVPAVTFYDKKALNGNYNTTLPVLRVEVDQQIKLDLDEFLDDVGGQDCNRCVLERQQENTATAIALYHFLRDFRISDVTIKVDVCGVKNIIVQNDETVQDVNAPVYPFGTRPSLIDFEILDGKKKFSTLAKGPSFYIGSTEIFGKKWDHVNVNMNWKDKPSNFATYYGGYIQGGLLEADFKVRKYVLQDGKWFESSAGPEALFQPAGDNTCDPGKVYGYSTALAKPADASYKTEFSLTSDKVARYNADTRDYFAKITLSNQDFLHKDYAFVLARQMTAFNRLLDNPKDPKNRIDTAAYYNSVGAPVVFNLKELKQLVDDASTDADSLNKYINDPARGLDSMIPGDGLSPWVWHPPAVDALTIRYISRGPNAPDFPVRHGFFEGFKGLTWLADDVKKKLDSIKTSVTDTDTLSAIIPNEPWTPVISQISLDYSATAIREDVQLLHLYPFEDTFKEEVLELTPPLLPVFCDEGTLFVGLSKLQPYGNLNLLFQLAEATADSESDKATVNWYYLASNSWKPLRKGFEVIKDDTDELTRSGVINIAVPGDINTVNTIMPAGTYWLKAAIGENVQAICETIGVHTQAVLATFSVMPENDVMRLGEVLKAGGITKLADADAHIKTVTQPYDGFNGRLPEADGHFYIRVSEHLRHKGRAIQSFDYERLTLEAFPQLYKAKCVNHTLGLGAIKYQRDCIAAGGYIVVAVIPDLRQLSAGNLMEPKVPLSLLEKIHTYLKQRSSPFVRLKVTNPRYEKVKVDITIKIYKGKDEKYYTDKLKTDLQEFFAPWAIGKLDKLSFGQIVHQADVVRFVEQLDYVDYVICLTMQHELESSPAADMEPHTPRSILVSGDINVSLEKTGDCRDAAIYEAPQETDCNIPEPLIPPCKAIQAPPEEPQGPIIN</sequence>
<evidence type="ECO:0008006" key="3">
    <source>
        <dbReference type="Google" id="ProtNLM"/>
    </source>
</evidence>
<evidence type="ECO:0000313" key="1">
    <source>
        <dbReference type="EMBL" id="SEW51388.1"/>
    </source>
</evidence>
<dbReference type="STRING" id="29529.SAMN04488122_4222"/>
<reference evidence="2" key="1">
    <citation type="submission" date="2016-10" db="EMBL/GenBank/DDBJ databases">
        <authorList>
            <person name="Varghese N."/>
            <person name="Submissions S."/>
        </authorList>
    </citation>
    <scope>NUCLEOTIDE SEQUENCE [LARGE SCALE GENOMIC DNA]</scope>
    <source>
        <strain evidence="2">DSM 3695</strain>
    </source>
</reference>
<dbReference type="Proteomes" id="UP000199310">
    <property type="component" value="Unassembled WGS sequence"/>
</dbReference>
<dbReference type="RefSeq" id="WP_089897749.1">
    <property type="nucleotide sequence ID" value="NZ_FOJG01000002.1"/>
</dbReference>
<name>A0A1I0S6U9_9BACT</name>
<accession>A0A1I0S6U9</accession>
<organism evidence="1 2">
    <name type="scientific">Chitinophaga arvensicola</name>
    <dbReference type="NCBI Taxonomy" id="29529"/>
    <lineage>
        <taxon>Bacteria</taxon>
        <taxon>Pseudomonadati</taxon>
        <taxon>Bacteroidota</taxon>
        <taxon>Chitinophagia</taxon>
        <taxon>Chitinophagales</taxon>
        <taxon>Chitinophagaceae</taxon>
        <taxon>Chitinophaga</taxon>
    </lineage>
</organism>
<protein>
    <recommendedName>
        <fullName evidence="3">Baseplate J-like protein</fullName>
    </recommendedName>
</protein>
<gene>
    <name evidence="1" type="ORF">SAMN04488122_4222</name>
</gene>
<proteinExistence type="predicted"/>
<keyword evidence="2" id="KW-1185">Reference proteome</keyword>